<organism evidence="1 2">
    <name type="scientific">Pseudogemmobacter lacusdianii</name>
    <dbReference type="NCBI Taxonomy" id="3069608"/>
    <lineage>
        <taxon>Bacteria</taxon>
        <taxon>Pseudomonadati</taxon>
        <taxon>Pseudomonadota</taxon>
        <taxon>Alphaproteobacteria</taxon>
        <taxon>Rhodobacterales</taxon>
        <taxon>Paracoccaceae</taxon>
        <taxon>Pseudogemmobacter</taxon>
    </lineage>
</organism>
<name>A0ABU0W0B0_9RHOB</name>
<evidence type="ECO:0000313" key="1">
    <source>
        <dbReference type="EMBL" id="MDQ2067447.1"/>
    </source>
</evidence>
<sequence>MAKALSLLQRLWNFRQRDEPKDSAFEQRLQEMGGLRQVSVARAVLFRTGQ</sequence>
<keyword evidence="2" id="KW-1185">Reference proteome</keyword>
<proteinExistence type="predicted"/>
<gene>
    <name evidence="1" type="ORF">Q9295_13795</name>
</gene>
<accession>A0ABU0W0B0</accession>
<evidence type="ECO:0000313" key="2">
    <source>
        <dbReference type="Proteomes" id="UP001239680"/>
    </source>
</evidence>
<dbReference type="RefSeq" id="WP_306681150.1">
    <property type="nucleotide sequence ID" value="NZ_JAVDBT010000013.1"/>
</dbReference>
<reference evidence="1 2" key="1">
    <citation type="submission" date="2023-08" db="EMBL/GenBank/DDBJ databases">
        <title>Characterization of two Paracoccaceae strains isolated from Phycosphere and proposal of Xinfangfangia lacusdiani sp. nov.</title>
        <authorList>
            <person name="Deng Y."/>
            <person name="Zhang Y.Q."/>
        </authorList>
    </citation>
    <scope>NUCLEOTIDE SEQUENCE [LARGE SCALE GENOMIC DNA]</scope>
    <source>
        <strain evidence="1 2">CPCC 101601</strain>
    </source>
</reference>
<dbReference type="EMBL" id="JAVDBT010000013">
    <property type="protein sequence ID" value="MDQ2067447.1"/>
    <property type="molecule type" value="Genomic_DNA"/>
</dbReference>
<comment type="caution">
    <text evidence="1">The sequence shown here is derived from an EMBL/GenBank/DDBJ whole genome shotgun (WGS) entry which is preliminary data.</text>
</comment>
<protein>
    <submittedName>
        <fullName evidence="1">Uncharacterized protein</fullName>
    </submittedName>
</protein>
<dbReference type="Proteomes" id="UP001239680">
    <property type="component" value="Unassembled WGS sequence"/>
</dbReference>